<accession>A0A1Y6C1V4</accession>
<dbReference type="EMBL" id="FWZT01000012">
    <property type="protein sequence ID" value="SMF41092.1"/>
    <property type="molecule type" value="Genomic_DNA"/>
</dbReference>
<protein>
    <submittedName>
        <fullName evidence="1">Uncharacterized protein</fullName>
    </submittedName>
</protein>
<dbReference type="RefSeq" id="WP_132320543.1">
    <property type="nucleotide sequence ID" value="NZ_FWZT01000012.1"/>
</dbReference>
<proteinExistence type="predicted"/>
<reference evidence="2" key="1">
    <citation type="submission" date="2017-04" db="EMBL/GenBank/DDBJ databases">
        <authorList>
            <person name="Varghese N."/>
            <person name="Submissions S."/>
        </authorList>
    </citation>
    <scope>NUCLEOTIDE SEQUENCE [LARGE SCALE GENOMIC DNA]</scope>
    <source>
        <strain evidence="2">RKEM611</strain>
    </source>
</reference>
<dbReference type="OrthoDB" id="6004430at2"/>
<dbReference type="AlphaFoldDB" id="A0A1Y6C1V4"/>
<organism evidence="1 2">
    <name type="scientific">Pseudobacteriovorax antillogorgiicola</name>
    <dbReference type="NCBI Taxonomy" id="1513793"/>
    <lineage>
        <taxon>Bacteria</taxon>
        <taxon>Pseudomonadati</taxon>
        <taxon>Bdellovibrionota</taxon>
        <taxon>Oligoflexia</taxon>
        <taxon>Oligoflexales</taxon>
        <taxon>Pseudobacteriovoracaceae</taxon>
        <taxon>Pseudobacteriovorax</taxon>
    </lineage>
</organism>
<evidence type="ECO:0000313" key="2">
    <source>
        <dbReference type="Proteomes" id="UP000192907"/>
    </source>
</evidence>
<gene>
    <name evidence="1" type="ORF">SAMN06296036_112133</name>
</gene>
<sequence>MKLSIDNRKKNLVSDTEYLNCNEEMVINYILKIDGKGHTRVSLERDDKYRMHIMGGPDHFIVIYAQDQQSCWALINKENSDSDEPIELFIRGTYISFSKSIVVGQVNVIDSVIAFLRKDEETLKWKRSLRSG</sequence>
<keyword evidence="2" id="KW-1185">Reference proteome</keyword>
<dbReference type="Proteomes" id="UP000192907">
    <property type="component" value="Unassembled WGS sequence"/>
</dbReference>
<name>A0A1Y6C1V4_9BACT</name>
<evidence type="ECO:0000313" key="1">
    <source>
        <dbReference type="EMBL" id="SMF41092.1"/>
    </source>
</evidence>